<evidence type="ECO:0000313" key="1">
    <source>
        <dbReference type="EMBL" id="UNH61286.1"/>
    </source>
</evidence>
<evidence type="ECO:0000313" key="2">
    <source>
        <dbReference type="Proteomes" id="UP000829362"/>
    </source>
</evidence>
<gene>
    <name evidence="1" type="ORF">SSZBM1_169</name>
</gene>
<keyword evidence="2" id="KW-1185">Reference proteome</keyword>
<dbReference type="EMBL" id="OL473597">
    <property type="protein sequence ID" value="UNH61286.1"/>
    <property type="molecule type" value="Genomic_DNA"/>
</dbReference>
<dbReference type="Proteomes" id="UP000829362">
    <property type="component" value="Segment"/>
</dbReference>
<sequence>MTENKELIDDAFYVGQARSGLWKSFDLDHKEMIAALTKEHVISCTRWRLKCIQDGTWNDKARVVNDGFVGGKL</sequence>
<name>A0AC61TSU1_9CAUD</name>
<proteinExistence type="predicted"/>
<organism evidence="1 2">
    <name type="scientific">Synechococcus phage S-SZBM1</name>
    <dbReference type="NCBI Taxonomy" id="2926475"/>
    <lineage>
        <taxon>Viruses</taxon>
        <taxon>Duplodnaviria</taxon>
        <taxon>Heunggongvirae</taxon>
        <taxon>Uroviricota</taxon>
        <taxon>Caudoviricetes</taxon>
        <taxon>Pantevenvirales</taxon>
        <taxon>Kyanoviridae</taxon>
        <taxon>Shenzhenivirus</taxon>
        <taxon>Shenzhenivirus sszbm1</taxon>
    </lineage>
</organism>
<reference evidence="1" key="1">
    <citation type="submission" date="2021-11" db="EMBL/GenBank/DDBJ databases">
        <authorList>
            <person name="Rong C."/>
            <person name="Yang Y."/>
            <person name="Li S."/>
            <person name="Zhou K."/>
            <person name="Xu Y."/>
            <person name="Zhang R."/>
            <person name="Zhang Y."/>
        </authorList>
    </citation>
    <scope>NUCLEOTIDE SEQUENCE</scope>
</reference>
<protein>
    <submittedName>
        <fullName evidence="1">Uncharacterized protein</fullName>
    </submittedName>
</protein>
<accession>A0AC61TSU1</accession>